<dbReference type="AlphaFoldDB" id="A0A4Q9LF43"/>
<gene>
    <name evidence="1" type="ORF">CWI39_0452p0010</name>
</gene>
<reference evidence="1 2" key="1">
    <citation type="submission" date="2017-12" db="EMBL/GenBank/DDBJ databases">
        <authorList>
            <person name="Pombert J.-F."/>
            <person name="Haag K.L."/>
            <person name="Ebert D."/>
        </authorList>
    </citation>
    <scope>NUCLEOTIDE SEQUENCE [LARGE SCALE GENOMIC DNA]</scope>
    <source>
        <strain evidence="1">IL-BN-2</strain>
    </source>
</reference>
<organism evidence="1 2">
    <name type="scientific">Hamiltosporidium magnivora</name>
    <dbReference type="NCBI Taxonomy" id="148818"/>
    <lineage>
        <taxon>Eukaryota</taxon>
        <taxon>Fungi</taxon>
        <taxon>Fungi incertae sedis</taxon>
        <taxon>Microsporidia</taxon>
        <taxon>Dubosqiidae</taxon>
        <taxon>Hamiltosporidium</taxon>
    </lineage>
</organism>
<dbReference type="EMBL" id="PIXR01000452">
    <property type="protein sequence ID" value="TBU06629.1"/>
    <property type="molecule type" value="Genomic_DNA"/>
</dbReference>
<accession>A0A4Q9LF43</accession>
<dbReference type="VEuPathDB" id="MicrosporidiaDB:CWI39_0452p0010"/>
<protein>
    <submittedName>
        <fullName evidence="1">Uncharacterized protein</fullName>
    </submittedName>
</protein>
<name>A0A4Q9LF43_9MICR</name>
<comment type="caution">
    <text evidence="1">The sequence shown here is derived from an EMBL/GenBank/DDBJ whole genome shotgun (WGS) entry which is preliminary data.</text>
</comment>
<sequence>MKLGFLLIDQHIEENQLKILNYSFTKISYYDFECYESCSKISDKSKKNPILALLIFIMYKTHRNKLQEYFSKALDTLGIQFLAIKLNNIANFVKITYDSANKLFHTFCKQKTNLGSNVDDILREKMNNIVKNKKIEDLLDFCKIIQTFIRISFEFYLQIDNFKQEDAKNSVEKLISTVIDGICNDLTAVFSYLKYCCKEVLEHCKKENNFTQNHNKNDKFDPENINKDIALKLLKEKIIKNISPFKKDLINILKCFFMRFKFTAEEIFTDYNFIFAISDCLLRNAISSLEILQPIFQ</sequence>
<evidence type="ECO:0000313" key="1">
    <source>
        <dbReference type="EMBL" id="TBU06629.1"/>
    </source>
</evidence>
<proteinExistence type="predicted"/>
<evidence type="ECO:0000313" key="2">
    <source>
        <dbReference type="Proteomes" id="UP000293045"/>
    </source>
</evidence>
<dbReference type="Proteomes" id="UP000293045">
    <property type="component" value="Unassembled WGS sequence"/>
</dbReference>
<dbReference type="VEuPathDB" id="MicrosporidiaDB:CWI36_0303p0020"/>